<dbReference type="EMBL" id="MXPU01000007">
    <property type="protein sequence ID" value="OWO94678.1"/>
    <property type="molecule type" value="Genomic_DNA"/>
</dbReference>
<evidence type="ECO:0000313" key="2">
    <source>
        <dbReference type="Proteomes" id="UP000197269"/>
    </source>
</evidence>
<sequence length="178" mass="19457">MTSENDNRACLESCLQVLVGLPLSIARNAVDMKIFHFGAIRPHPSGKGTVGAYALHLQCPWRLVAKNMVVTGTLDRFVKPAEGGEIDDDDPRTGNLQLIKIASLLKGYDEATNSFVNATEQLVVISVNADNYGGADLLLSGDYRLQIFPDGSLEESWRLVELQGRHVVIEGGHVRIDE</sequence>
<name>A0A246DWG3_9HYPH</name>
<reference evidence="1 2" key="1">
    <citation type="submission" date="2017-03" db="EMBL/GenBank/DDBJ databases">
        <title>Genome of strain Rhizobium sp. CNPSo 668.</title>
        <authorList>
            <person name="Ribeiro R."/>
        </authorList>
    </citation>
    <scope>NUCLEOTIDE SEQUENCE [LARGE SCALE GENOMIC DNA]</scope>
    <source>
        <strain evidence="1 2">CNPSo 668</strain>
    </source>
</reference>
<gene>
    <name evidence="1" type="ORF">B5E41_13115</name>
</gene>
<dbReference type="AlphaFoldDB" id="A0A246DWG3"/>
<evidence type="ECO:0000313" key="1">
    <source>
        <dbReference type="EMBL" id="OWO94678.1"/>
    </source>
</evidence>
<accession>A0A246DWG3</accession>
<organism evidence="1 2">
    <name type="scientific">Rhizobium esperanzae</name>
    <dbReference type="NCBI Taxonomy" id="1967781"/>
    <lineage>
        <taxon>Bacteria</taxon>
        <taxon>Pseudomonadati</taxon>
        <taxon>Pseudomonadota</taxon>
        <taxon>Alphaproteobacteria</taxon>
        <taxon>Hyphomicrobiales</taxon>
        <taxon>Rhizobiaceae</taxon>
        <taxon>Rhizobium/Agrobacterium group</taxon>
        <taxon>Rhizobium</taxon>
    </lineage>
</organism>
<protein>
    <submittedName>
        <fullName evidence="1">Uncharacterized protein</fullName>
    </submittedName>
</protein>
<proteinExistence type="predicted"/>
<dbReference type="Proteomes" id="UP000197269">
    <property type="component" value="Unassembled WGS sequence"/>
</dbReference>
<comment type="caution">
    <text evidence="1">The sequence shown here is derived from an EMBL/GenBank/DDBJ whole genome shotgun (WGS) entry which is preliminary data.</text>
</comment>